<dbReference type="PANTHER" id="PTHR30450:SF14">
    <property type="entry name" value="TRANSPORTER, PERMEASE PROTEIN, PUTATIVE-RELATED"/>
    <property type="match status" value="1"/>
</dbReference>
<keyword evidence="6 7" id="KW-0472">Membrane</keyword>
<evidence type="ECO:0000256" key="2">
    <source>
        <dbReference type="ARBA" id="ARBA00022448"/>
    </source>
</evidence>
<dbReference type="EMBL" id="JACBZP010000001">
    <property type="protein sequence ID" value="NYI66229.1"/>
    <property type="molecule type" value="Genomic_DNA"/>
</dbReference>
<dbReference type="InterPro" id="IPR035906">
    <property type="entry name" value="MetI-like_sf"/>
</dbReference>
<dbReference type="Gene3D" id="1.10.3720.10">
    <property type="entry name" value="MetI-like"/>
    <property type="match status" value="1"/>
</dbReference>
<evidence type="ECO:0000313" key="10">
    <source>
        <dbReference type="Proteomes" id="UP000539111"/>
    </source>
</evidence>
<evidence type="ECO:0000256" key="3">
    <source>
        <dbReference type="ARBA" id="ARBA00022475"/>
    </source>
</evidence>
<dbReference type="AlphaFoldDB" id="A0A7Z0A881"/>
<feature type="transmembrane region" description="Helical" evidence="7">
    <location>
        <begin position="20"/>
        <end position="44"/>
    </location>
</feature>
<dbReference type="CDD" id="cd06261">
    <property type="entry name" value="TM_PBP2"/>
    <property type="match status" value="1"/>
</dbReference>
<evidence type="ECO:0000256" key="4">
    <source>
        <dbReference type="ARBA" id="ARBA00022692"/>
    </source>
</evidence>
<evidence type="ECO:0000256" key="7">
    <source>
        <dbReference type="RuleBase" id="RU363032"/>
    </source>
</evidence>
<dbReference type="InterPro" id="IPR051322">
    <property type="entry name" value="AA_ABC_Transporter_Permease"/>
</dbReference>
<feature type="transmembrane region" description="Helical" evidence="7">
    <location>
        <begin position="152"/>
        <end position="173"/>
    </location>
</feature>
<dbReference type="Proteomes" id="UP000539111">
    <property type="component" value="Unassembled WGS sequence"/>
</dbReference>
<sequence length="222" mass="23610">MSNSMGLAGLWPTLFTSIGQTIYMVLTTLVLAGIFGLAIGVLLYATRKGNILQNAAVFNVLNVLVNVIRPIPFIIFLAVAQPLTIAVIGTSIGTTSVIFPMVLMASFVVGRVVEQNLVAIDPGVIEAARAMGAGKLRVILTVLIPEQLAPLILGYTFMFIGIVDMSAMAGYVGGGGLGNFAIVYGYQQFNYTATLVTVVFIIILVQVAQLIGNVLAKKFLRR</sequence>
<comment type="caution">
    <text evidence="9">The sequence shown here is derived from an EMBL/GenBank/DDBJ whole genome shotgun (WGS) entry which is preliminary data.</text>
</comment>
<evidence type="ECO:0000256" key="6">
    <source>
        <dbReference type="ARBA" id="ARBA00023136"/>
    </source>
</evidence>
<feature type="transmembrane region" description="Helical" evidence="7">
    <location>
        <begin position="85"/>
        <end position="109"/>
    </location>
</feature>
<reference evidence="9 10" key="1">
    <citation type="submission" date="2020-07" db="EMBL/GenBank/DDBJ databases">
        <title>Sequencing the genomes of 1000 actinobacteria strains.</title>
        <authorList>
            <person name="Klenk H.-P."/>
        </authorList>
    </citation>
    <scope>NUCLEOTIDE SEQUENCE [LARGE SCALE GENOMIC DNA]</scope>
    <source>
        <strain evidence="9 10">DSM 26341</strain>
    </source>
</reference>
<dbReference type="GO" id="GO:0005886">
    <property type="term" value="C:plasma membrane"/>
    <property type="evidence" value="ECO:0007669"/>
    <property type="project" value="UniProtKB-SubCell"/>
</dbReference>
<dbReference type="Pfam" id="PF00528">
    <property type="entry name" value="BPD_transp_1"/>
    <property type="match status" value="1"/>
</dbReference>
<evidence type="ECO:0000256" key="5">
    <source>
        <dbReference type="ARBA" id="ARBA00022989"/>
    </source>
</evidence>
<dbReference type="PANTHER" id="PTHR30450">
    <property type="entry name" value="ABC TRANSPORTER PERMEASE"/>
    <property type="match status" value="1"/>
</dbReference>
<dbReference type="GO" id="GO:0048473">
    <property type="term" value="P:D-methionine transmembrane transport"/>
    <property type="evidence" value="ECO:0007669"/>
    <property type="project" value="TreeGrafter"/>
</dbReference>
<keyword evidence="4 7" id="KW-0812">Transmembrane</keyword>
<name>A0A7Z0A881_9MICO</name>
<protein>
    <submittedName>
        <fullName evidence="9">D-methionine transport system permease protein</fullName>
    </submittedName>
</protein>
<keyword evidence="5 7" id="KW-1133">Transmembrane helix</keyword>
<comment type="similarity">
    <text evidence="7">Belongs to the binding-protein-dependent transport system permease family.</text>
</comment>
<evidence type="ECO:0000313" key="9">
    <source>
        <dbReference type="EMBL" id="NYI66229.1"/>
    </source>
</evidence>
<evidence type="ECO:0000256" key="1">
    <source>
        <dbReference type="ARBA" id="ARBA00004651"/>
    </source>
</evidence>
<dbReference type="PROSITE" id="PS50928">
    <property type="entry name" value="ABC_TM1"/>
    <property type="match status" value="1"/>
</dbReference>
<gene>
    <name evidence="9" type="ORF">BJY26_000535</name>
</gene>
<proteinExistence type="inferred from homology"/>
<keyword evidence="2 7" id="KW-0813">Transport</keyword>
<feature type="domain" description="ABC transmembrane type-1" evidence="8">
    <location>
        <begin position="18"/>
        <end position="212"/>
    </location>
</feature>
<accession>A0A7Z0A881</accession>
<keyword evidence="3" id="KW-1003">Cell membrane</keyword>
<dbReference type="InterPro" id="IPR000515">
    <property type="entry name" value="MetI-like"/>
</dbReference>
<dbReference type="SUPFAM" id="SSF161098">
    <property type="entry name" value="MetI-like"/>
    <property type="match status" value="1"/>
</dbReference>
<comment type="subcellular location">
    <subcellularLocation>
        <location evidence="1 7">Cell membrane</location>
        <topology evidence="1 7">Multi-pass membrane protein</topology>
    </subcellularLocation>
</comment>
<organism evidence="9 10">
    <name type="scientific">Spelaeicoccus albus</name>
    <dbReference type="NCBI Taxonomy" id="1280376"/>
    <lineage>
        <taxon>Bacteria</taxon>
        <taxon>Bacillati</taxon>
        <taxon>Actinomycetota</taxon>
        <taxon>Actinomycetes</taxon>
        <taxon>Micrococcales</taxon>
        <taxon>Brevibacteriaceae</taxon>
        <taxon>Spelaeicoccus</taxon>
    </lineage>
</organism>
<evidence type="ECO:0000259" key="8">
    <source>
        <dbReference type="PROSITE" id="PS50928"/>
    </source>
</evidence>
<feature type="transmembrane region" description="Helical" evidence="7">
    <location>
        <begin position="56"/>
        <end position="79"/>
    </location>
</feature>
<feature type="transmembrane region" description="Helical" evidence="7">
    <location>
        <begin position="193"/>
        <end position="216"/>
    </location>
</feature>
<keyword evidence="10" id="KW-1185">Reference proteome</keyword>